<comment type="catalytic activity">
    <reaction evidence="1">
        <text>ATP + protein L-histidine = ADP + protein N-phospho-L-histidine.</text>
        <dbReference type="EC" id="2.7.13.3"/>
    </reaction>
</comment>
<dbReference type="FunFam" id="1.10.287.130:FF:000004">
    <property type="entry name" value="Ethylene receptor 1"/>
    <property type="match status" value="1"/>
</dbReference>
<evidence type="ECO:0000256" key="16">
    <source>
        <dbReference type="SAM" id="Coils"/>
    </source>
</evidence>
<evidence type="ECO:0000313" key="20">
    <source>
        <dbReference type="EMBL" id="MEE3716694.1"/>
    </source>
</evidence>
<evidence type="ECO:0000256" key="14">
    <source>
        <dbReference type="ARBA" id="ARBA00074306"/>
    </source>
</evidence>
<keyword evidence="8" id="KW-0547">Nucleotide-binding</keyword>
<sequence length="842" mass="94217">MKFFRATLTQQLKKWSGLALSVSSVSLIVLGVRWLGWLQPSEWTAFDVYMRLRPAEVPDERIVIVGVQESDIRYLGKWPLSDATLAQLLRQIRAQKPKAIGLDLYRDVPVGSGYSELAEVFRTTPNLLGIEKSIGDRYSPKILPPPILKQQGQVAANDVIVDADGKLRRGFLYPMAEGEEELPSMGLALALTYLKDRGISSKTSKDGFLQLSNTVLVPLEANDGGYVRTDAGGYQILANYRGSTLKFRSISLEDVLENRIPADLMRDRLVLIGAQTPSLNDVFYTPYSSNFSASPIQLSGVEFQANLASQILSAVLDNRPLFKTWSEPVEMLWIVGWALLGAGMVWKVQSKRSLVIFSLKAILILAIGSAIAIGITYILFLNAWWIPVIPPLLTLAGSVFMMTACVYVSQLQEANAALALSIQNLERANQLLAEYSNSLEAKVAERTSELDTARQLADAANLAKSEFLANMSHELRTPLNGVLGYVQLLEFSNKLNDRDRKSVRIIKESGNHLLDLINDVLDLAKIESRKMELLPTNVQLLTFLDSVKEFCLMRSQEKQIEFIYQLDPSLPEVVRFDERRLRQVLLNLVGNAFKFTDRGSVCLKVDVLSQKESSVKMRFQCQDTGIGMTLEQMEKIFQPFEQVSAPTHRTGGTGLGLTISQEIVKVMGSAIEVKSTFGKGSTFWVDLEIPVVKGTEGFLLSQEKQITGYLGKKQIILAIDDKLHNRSIITQLLEPIGFEVIEASSGQEGLSKAIERQPDLILVDLWMPEMDGFEMVAQLRQHPDFKTLPMIAWSASVLESDRQKSFEVGCNDFLDKPLQFQNLISMLEHYLKLQWNYHSDLL</sequence>
<dbReference type="CDD" id="cd00082">
    <property type="entry name" value="HisKA"/>
    <property type="match status" value="1"/>
</dbReference>
<evidence type="ECO:0000256" key="1">
    <source>
        <dbReference type="ARBA" id="ARBA00000085"/>
    </source>
</evidence>
<dbReference type="InterPro" id="IPR036097">
    <property type="entry name" value="HisK_dim/P_sf"/>
</dbReference>
<evidence type="ECO:0000259" key="18">
    <source>
        <dbReference type="PROSITE" id="PS50109"/>
    </source>
</evidence>
<keyword evidence="13 17" id="KW-0472">Membrane</keyword>
<keyword evidence="9" id="KW-0418">Kinase</keyword>
<dbReference type="Gene3D" id="1.10.287.130">
    <property type="match status" value="1"/>
</dbReference>
<feature type="domain" description="Histidine kinase" evidence="18">
    <location>
        <begin position="470"/>
        <end position="691"/>
    </location>
</feature>
<dbReference type="PANTHER" id="PTHR45339">
    <property type="entry name" value="HYBRID SIGNAL TRANSDUCTION HISTIDINE KINASE J"/>
    <property type="match status" value="1"/>
</dbReference>
<dbReference type="GO" id="GO:0016020">
    <property type="term" value="C:membrane"/>
    <property type="evidence" value="ECO:0007669"/>
    <property type="project" value="UniProtKB-SubCell"/>
</dbReference>
<feature type="transmembrane region" description="Helical" evidence="17">
    <location>
        <begin position="392"/>
        <end position="409"/>
    </location>
</feature>
<feature type="domain" description="Response regulatory" evidence="19">
    <location>
        <begin position="715"/>
        <end position="831"/>
    </location>
</feature>
<comment type="subcellular location">
    <subcellularLocation>
        <location evidence="2">Membrane</location>
    </subcellularLocation>
</comment>
<dbReference type="GO" id="GO:0005524">
    <property type="term" value="F:ATP binding"/>
    <property type="evidence" value="ECO:0007669"/>
    <property type="project" value="UniProtKB-KW"/>
</dbReference>
<evidence type="ECO:0000313" key="21">
    <source>
        <dbReference type="Proteomes" id="UP001333818"/>
    </source>
</evidence>
<dbReference type="FunFam" id="3.30.565.10:FF:000010">
    <property type="entry name" value="Sensor histidine kinase RcsC"/>
    <property type="match status" value="1"/>
</dbReference>
<dbReference type="InterPro" id="IPR011006">
    <property type="entry name" value="CheY-like_superfamily"/>
</dbReference>
<dbReference type="Gene3D" id="3.30.565.10">
    <property type="entry name" value="Histidine kinase-like ATPase, C-terminal domain"/>
    <property type="match status" value="1"/>
</dbReference>
<evidence type="ECO:0000256" key="10">
    <source>
        <dbReference type="ARBA" id="ARBA00022840"/>
    </source>
</evidence>
<dbReference type="RefSeq" id="WP_330483124.1">
    <property type="nucleotide sequence ID" value="NZ_JAZBJZ010000023.1"/>
</dbReference>
<dbReference type="Pfam" id="PF05226">
    <property type="entry name" value="CHASE2"/>
    <property type="match status" value="1"/>
</dbReference>
<dbReference type="AlphaFoldDB" id="A0AAW9PQK3"/>
<keyword evidence="12" id="KW-0902">Two-component regulatory system</keyword>
<feature type="transmembrane region" description="Helical" evidence="17">
    <location>
        <begin position="15"/>
        <end position="37"/>
    </location>
</feature>
<dbReference type="PRINTS" id="PR00344">
    <property type="entry name" value="BCTRLSENSOR"/>
</dbReference>
<comment type="caution">
    <text evidence="20">The sequence shown here is derived from an EMBL/GenBank/DDBJ whole genome shotgun (WGS) entry which is preliminary data.</text>
</comment>
<dbReference type="PANTHER" id="PTHR45339:SF1">
    <property type="entry name" value="HYBRID SIGNAL TRANSDUCTION HISTIDINE KINASE J"/>
    <property type="match status" value="1"/>
</dbReference>
<dbReference type="PIRSF" id="PIRSF037347">
    <property type="entry name" value="STHK_CHASE2_PAS_prd"/>
    <property type="match status" value="1"/>
</dbReference>
<evidence type="ECO:0000256" key="4">
    <source>
        <dbReference type="ARBA" id="ARBA00012438"/>
    </source>
</evidence>
<dbReference type="CDD" id="cd17546">
    <property type="entry name" value="REC_hyHK_CKI1_RcsC-like"/>
    <property type="match status" value="1"/>
</dbReference>
<dbReference type="InterPro" id="IPR005467">
    <property type="entry name" value="His_kinase_dom"/>
</dbReference>
<dbReference type="SMART" id="SM00387">
    <property type="entry name" value="HATPase_c"/>
    <property type="match status" value="1"/>
</dbReference>
<dbReference type="Pfam" id="PF00072">
    <property type="entry name" value="Response_reg"/>
    <property type="match status" value="1"/>
</dbReference>
<dbReference type="InterPro" id="IPR007890">
    <property type="entry name" value="CHASE2"/>
</dbReference>
<dbReference type="SMART" id="SM01080">
    <property type="entry name" value="CHASE2"/>
    <property type="match status" value="1"/>
</dbReference>
<dbReference type="EMBL" id="JAZBJZ010000023">
    <property type="protein sequence ID" value="MEE3716694.1"/>
    <property type="molecule type" value="Genomic_DNA"/>
</dbReference>
<keyword evidence="11 17" id="KW-1133">Transmembrane helix</keyword>
<reference evidence="20" key="1">
    <citation type="submission" date="2024-01" db="EMBL/GenBank/DDBJ databases">
        <title>Bank of Algae and Cyanobacteria of the Azores (BACA) strain genomes.</title>
        <authorList>
            <person name="Luz R."/>
            <person name="Cordeiro R."/>
            <person name="Fonseca A."/>
            <person name="Goncalves V."/>
        </authorList>
    </citation>
    <scope>NUCLEOTIDE SEQUENCE</scope>
    <source>
        <strain evidence="20">BACA0141</strain>
    </source>
</reference>
<dbReference type="SUPFAM" id="SSF55874">
    <property type="entry name" value="ATPase domain of HSP90 chaperone/DNA topoisomerase II/histidine kinase"/>
    <property type="match status" value="1"/>
</dbReference>
<keyword evidence="16" id="KW-0175">Coiled coil</keyword>
<organism evidence="20 21">
    <name type="scientific">Tumidithrix elongata BACA0141</name>
    <dbReference type="NCBI Taxonomy" id="2716417"/>
    <lineage>
        <taxon>Bacteria</taxon>
        <taxon>Bacillati</taxon>
        <taxon>Cyanobacteriota</taxon>
        <taxon>Cyanophyceae</taxon>
        <taxon>Pseudanabaenales</taxon>
        <taxon>Pseudanabaenaceae</taxon>
        <taxon>Tumidithrix</taxon>
        <taxon>Tumidithrix elongata</taxon>
    </lineage>
</organism>
<dbReference type="InterPro" id="IPR001789">
    <property type="entry name" value="Sig_transdc_resp-reg_receiver"/>
</dbReference>
<gene>
    <name evidence="20" type="ORF">V2H45_08050</name>
</gene>
<evidence type="ECO:0000256" key="11">
    <source>
        <dbReference type="ARBA" id="ARBA00022989"/>
    </source>
</evidence>
<dbReference type="SMART" id="SM00448">
    <property type="entry name" value="REC"/>
    <property type="match status" value="1"/>
</dbReference>
<dbReference type="InterPro" id="IPR003594">
    <property type="entry name" value="HATPase_dom"/>
</dbReference>
<feature type="coiled-coil region" evidence="16">
    <location>
        <begin position="408"/>
        <end position="445"/>
    </location>
</feature>
<dbReference type="Proteomes" id="UP001333818">
    <property type="component" value="Unassembled WGS sequence"/>
</dbReference>
<feature type="transmembrane region" description="Helical" evidence="17">
    <location>
        <begin position="331"/>
        <end position="349"/>
    </location>
</feature>
<dbReference type="EC" id="2.7.13.3" evidence="4"/>
<dbReference type="InterPro" id="IPR003661">
    <property type="entry name" value="HisK_dim/P_dom"/>
</dbReference>
<evidence type="ECO:0000256" key="9">
    <source>
        <dbReference type="ARBA" id="ARBA00022777"/>
    </source>
</evidence>
<dbReference type="GO" id="GO:0000155">
    <property type="term" value="F:phosphorelay sensor kinase activity"/>
    <property type="evidence" value="ECO:0007669"/>
    <property type="project" value="InterPro"/>
</dbReference>
<evidence type="ECO:0000256" key="15">
    <source>
        <dbReference type="PROSITE-ProRule" id="PRU00169"/>
    </source>
</evidence>
<accession>A0AAW9PQK3</accession>
<dbReference type="PROSITE" id="PS50109">
    <property type="entry name" value="HIS_KIN"/>
    <property type="match status" value="1"/>
</dbReference>
<dbReference type="Pfam" id="PF02518">
    <property type="entry name" value="HATPase_c"/>
    <property type="match status" value="1"/>
</dbReference>
<keyword evidence="7 17" id="KW-0812">Transmembrane</keyword>
<keyword evidence="10" id="KW-0067">ATP-binding</keyword>
<dbReference type="SUPFAM" id="SSF47384">
    <property type="entry name" value="Homodimeric domain of signal transducing histidine kinase"/>
    <property type="match status" value="1"/>
</dbReference>
<proteinExistence type="inferred from homology"/>
<dbReference type="InterPro" id="IPR017181">
    <property type="entry name" value="Sig_transdc_His_kin_CHASE2"/>
</dbReference>
<dbReference type="SUPFAM" id="SSF52172">
    <property type="entry name" value="CheY-like"/>
    <property type="match status" value="1"/>
</dbReference>
<evidence type="ECO:0000256" key="12">
    <source>
        <dbReference type="ARBA" id="ARBA00023012"/>
    </source>
</evidence>
<evidence type="ECO:0000256" key="5">
    <source>
        <dbReference type="ARBA" id="ARBA00022553"/>
    </source>
</evidence>
<evidence type="ECO:0000256" key="7">
    <source>
        <dbReference type="ARBA" id="ARBA00022692"/>
    </source>
</evidence>
<evidence type="ECO:0000256" key="6">
    <source>
        <dbReference type="ARBA" id="ARBA00022679"/>
    </source>
</evidence>
<feature type="transmembrane region" description="Helical" evidence="17">
    <location>
        <begin position="361"/>
        <end position="386"/>
    </location>
</feature>
<dbReference type="Pfam" id="PF00512">
    <property type="entry name" value="HisKA"/>
    <property type="match status" value="1"/>
</dbReference>
<evidence type="ECO:0000256" key="3">
    <source>
        <dbReference type="ARBA" id="ARBA00006402"/>
    </source>
</evidence>
<feature type="modified residue" description="4-aspartylphosphate" evidence="15">
    <location>
        <position position="764"/>
    </location>
</feature>
<dbReference type="InterPro" id="IPR036890">
    <property type="entry name" value="HATPase_C_sf"/>
</dbReference>
<keyword evidence="5 15" id="KW-0597">Phosphoprotein</keyword>
<protein>
    <recommendedName>
        <fullName evidence="14">Circadian input-output histidine kinase CikA</fullName>
        <ecNumber evidence="4">2.7.13.3</ecNumber>
    </recommendedName>
</protein>
<name>A0AAW9PQK3_9CYAN</name>
<evidence type="ECO:0000256" key="8">
    <source>
        <dbReference type="ARBA" id="ARBA00022741"/>
    </source>
</evidence>
<dbReference type="Gene3D" id="3.40.50.2300">
    <property type="match status" value="1"/>
</dbReference>
<evidence type="ECO:0000259" key="19">
    <source>
        <dbReference type="PROSITE" id="PS50110"/>
    </source>
</evidence>
<evidence type="ECO:0000256" key="2">
    <source>
        <dbReference type="ARBA" id="ARBA00004370"/>
    </source>
</evidence>
<keyword evidence="6" id="KW-0808">Transferase</keyword>
<dbReference type="SMART" id="SM00388">
    <property type="entry name" value="HisKA"/>
    <property type="match status" value="1"/>
</dbReference>
<dbReference type="CDD" id="cd16922">
    <property type="entry name" value="HATPase_EvgS-ArcB-TorS-like"/>
    <property type="match status" value="1"/>
</dbReference>
<dbReference type="PROSITE" id="PS50110">
    <property type="entry name" value="RESPONSE_REGULATORY"/>
    <property type="match status" value="1"/>
</dbReference>
<dbReference type="InterPro" id="IPR004358">
    <property type="entry name" value="Sig_transdc_His_kin-like_C"/>
</dbReference>
<keyword evidence="21" id="KW-1185">Reference proteome</keyword>
<evidence type="ECO:0000256" key="17">
    <source>
        <dbReference type="SAM" id="Phobius"/>
    </source>
</evidence>
<evidence type="ECO:0000256" key="13">
    <source>
        <dbReference type="ARBA" id="ARBA00023136"/>
    </source>
</evidence>
<comment type="similarity">
    <text evidence="3">In the N-terminal section; belongs to the phytochrome family.</text>
</comment>